<evidence type="ECO:0000256" key="1">
    <source>
        <dbReference type="ARBA" id="ARBA00004370"/>
    </source>
</evidence>
<dbReference type="Gene3D" id="1.20.58.760">
    <property type="entry name" value="Peptidase M41"/>
    <property type="match status" value="1"/>
</dbReference>
<feature type="binding site" evidence="15">
    <location>
        <position position="491"/>
    </location>
    <ligand>
        <name>Zn(2+)</name>
        <dbReference type="ChEBI" id="CHEBI:29105"/>
        <note>catalytic</note>
    </ligand>
</feature>
<comment type="cofactor">
    <cofactor evidence="15">
        <name>Zn(2+)</name>
        <dbReference type="ChEBI" id="CHEBI:29105"/>
    </cofactor>
    <text evidence="15">Binds 1 zinc ion per subunit.</text>
</comment>
<dbReference type="InterPro" id="IPR027417">
    <property type="entry name" value="P-loop_NTPase"/>
</dbReference>
<keyword evidence="13 15" id="KW-0472">Membrane</keyword>
<evidence type="ECO:0000256" key="11">
    <source>
        <dbReference type="ARBA" id="ARBA00022989"/>
    </source>
</evidence>
<keyword evidence="3 15" id="KW-1003">Cell membrane</keyword>
<sequence>MNERIRRTLYLIIALFIIVMFYQYYLPGTPPPKDVTISDITTLVSNQEIDKITIDGNTVTAQKKDGSSVKSFKESDAKLSDYGITPDKVPITVVDPDKGTLLPMLISVILPFGLILIVIYIMFRSAQGANMRAMSFGKSSARLYEGKKKTTFADVAGNDEAKQELIEVVEFLRYPEKFKRLGAEIPKGVLLVGPPGTGKTLMARAVAGEAGVPFFSISASEFVEMFVGVGAARVRDLFSKAKKNAPAILFIDEMDAIGRHRGTGLGGSHDEREQTLNQILVEMDGFETETRVIVMAATNRPDVLDPALLRPGRFDRRVVLDLPDKKARHAILGIHITGKPVQKTVDMERIAQTTAGFSGADLKNAVNEAAIFAARADRKEIIADDFNQAIEKVMLGPERKSKIMSQYEKEVTAYHESGHALIAAVLKHTDTVHKISIISRGMALGYTWTRPEEDKHLHTKEKFEDEIAQLLGGRVAEKMIFNQLSTGASNDLQRATKLAHDMVTRYGMSDKIGPITFGDQEEAVFLGKNFNDRKVYSDKIANVIDDEVEHIIRGQEKRATALLTKHKAKLKKLALRLLQVETIEQDEFEKLIA</sequence>
<keyword evidence="12 15" id="KW-0482">Metalloprotease</keyword>
<evidence type="ECO:0000256" key="15">
    <source>
        <dbReference type="HAMAP-Rule" id="MF_01458"/>
    </source>
</evidence>
<dbReference type="FunFam" id="1.20.58.760:FF:000001">
    <property type="entry name" value="ATP-dependent zinc metalloprotease FtsH"/>
    <property type="match status" value="1"/>
</dbReference>
<name>A0A2M6R8C9_9BACT</name>
<dbReference type="NCBIfam" id="TIGR01241">
    <property type="entry name" value="FtsH_fam"/>
    <property type="match status" value="1"/>
</dbReference>
<keyword evidence="18" id="KW-0131">Cell cycle</keyword>
<dbReference type="SUPFAM" id="SSF52540">
    <property type="entry name" value="P-loop containing nucleoside triphosphate hydrolases"/>
    <property type="match status" value="1"/>
</dbReference>
<evidence type="ECO:0000256" key="4">
    <source>
        <dbReference type="ARBA" id="ARBA00022670"/>
    </source>
</evidence>
<comment type="similarity">
    <text evidence="2 15">In the C-terminal section; belongs to the peptidase M41 family.</text>
</comment>
<accession>A0A2M6R8C9</accession>
<evidence type="ECO:0000256" key="9">
    <source>
        <dbReference type="ARBA" id="ARBA00022833"/>
    </source>
</evidence>
<dbReference type="PANTHER" id="PTHR23076">
    <property type="entry name" value="METALLOPROTEASE M41 FTSH"/>
    <property type="match status" value="1"/>
</dbReference>
<evidence type="ECO:0000256" key="10">
    <source>
        <dbReference type="ARBA" id="ARBA00022840"/>
    </source>
</evidence>
<dbReference type="GO" id="GO:0004222">
    <property type="term" value="F:metalloendopeptidase activity"/>
    <property type="evidence" value="ECO:0007669"/>
    <property type="project" value="InterPro"/>
</dbReference>
<dbReference type="GO" id="GO:0005886">
    <property type="term" value="C:plasma membrane"/>
    <property type="evidence" value="ECO:0007669"/>
    <property type="project" value="UniProtKB-SubCell"/>
</dbReference>
<dbReference type="InterPro" id="IPR041569">
    <property type="entry name" value="AAA_lid_3"/>
</dbReference>
<dbReference type="GO" id="GO:0016887">
    <property type="term" value="F:ATP hydrolysis activity"/>
    <property type="evidence" value="ECO:0007669"/>
    <property type="project" value="UniProtKB-UniRule"/>
</dbReference>
<organism evidence="18 19">
    <name type="scientific">Candidatus Berkelbacteria bacterium CG10_big_fil_rev_8_21_14_0_10_43_14</name>
    <dbReference type="NCBI Taxonomy" id="1974515"/>
    <lineage>
        <taxon>Bacteria</taxon>
        <taxon>Candidatus Berkelbacteria</taxon>
    </lineage>
</organism>
<evidence type="ECO:0000256" key="13">
    <source>
        <dbReference type="ARBA" id="ARBA00023136"/>
    </source>
</evidence>
<dbReference type="InterPro" id="IPR037219">
    <property type="entry name" value="Peptidase_M41-like"/>
</dbReference>
<keyword evidence="10 15" id="KW-0067">ATP-binding</keyword>
<feature type="active site" evidence="15">
    <location>
        <position position="416"/>
    </location>
</feature>
<dbReference type="EMBL" id="PEZX01000036">
    <property type="protein sequence ID" value="PIS06795.1"/>
    <property type="molecule type" value="Genomic_DNA"/>
</dbReference>
<comment type="subcellular location">
    <subcellularLocation>
        <location evidence="15">Cell membrane</location>
        <topology evidence="15">Multi-pass membrane protein</topology>
        <orientation evidence="15">Cytoplasmic side</orientation>
    </subcellularLocation>
    <subcellularLocation>
        <location evidence="1">Membrane</location>
    </subcellularLocation>
</comment>
<evidence type="ECO:0000256" key="14">
    <source>
        <dbReference type="ARBA" id="ARBA00061570"/>
    </source>
</evidence>
<dbReference type="Pfam" id="PF00004">
    <property type="entry name" value="AAA"/>
    <property type="match status" value="1"/>
</dbReference>
<keyword evidence="8 15" id="KW-0378">Hydrolase</keyword>
<dbReference type="Pfam" id="PF01434">
    <property type="entry name" value="Peptidase_M41"/>
    <property type="match status" value="1"/>
</dbReference>
<feature type="binding site" evidence="15">
    <location>
        <position position="415"/>
    </location>
    <ligand>
        <name>Zn(2+)</name>
        <dbReference type="ChEBI" id="CHEBI:29105"/>
        <note>catalytic</note>
    </ligand>
</feature>
<dbReference type="Gene3D" id="3.40.50.300">
    <property type="entry name" value="P-loop containing nucleotide triphosphate hydrolases"/>
    <property type="match status" value="1"/>
</dbReference>
<dbReference type="FunFam" id="3.40.50.300:FF:000001">
    <property type="entry name" value="ATP-dependent zinc metalloprotease FtsH"/>
    <property type="match status" value="1"/>
</dbReference>
<evidence type="ECO:0000256" key="16">
    <source>
        <dbReference type="RuleBase" id="RU003651"/>
    </source>
</evidence>
<reference evidence="19" key="1">
    <citation type="submission" date="2017-09" db="EMBL/GenBank/DDBJ databases">
        <title>Depth-based differentiation of microbial function through sediment-hosted aquifers and enrichment of novel symbionts in the deep terrestrial subsurface.</title>
        <authorList>
            <person name="Probst A.J."/>
            <person name="Ladd B."/>
            <person name="Jarett J.K."/>
            <person name="Geller-Mcgrath D.E."/>
            <person name="Sieber C.M.K."/>
            <person name="Emerson J.B."/>
            <person name="Anantharaman K."/>
            <person name="Thomas B.C."/>
            <person name="Malmstrom R."/>
            <person name="Stieglmeier M."/>
            <person name="Klingl A."/>
            <person name="Woyke T."/>
            <person name="Ryan C.M."/>
            <person name="Banfield J.F."/>
        </authorList>
    </citation>
    <scope>NUCLEOTIDE SEQUENCE [LARGE SCALE GENOMIC DNA]</scope>
</reference>
<evidence type="ECO:0000259" key="17">
    <source>
        <dbReference type="SMART" id="SM00382"/>
    </source>
</evidence>
<dbReference type="FunFam" id="1.10.8.60:FF:000001">
    <property type="entry name" value="ATP-dependent zinc metalloprotease FtsH"/>
    <property type="match status" value="1"/>
</dbReference>
<dbReference type="Proteomes" id="UP000231162">
    <property type="component" value="Unassembled WGS sequence"/>
</dbReference>
<evidence type="ECO:0000256" key="3">
    <source>
        <dbReference type="ARBA" id="ARBA00022475"/>
    </source>
</evidence>
<dbReference type="InterPro" id="IPR005936">
    <property type="entry name" value="FtsH"/>
</dbReference>
<evidence type="ECO:0000256" key="6">
    <source>
        <dbReference type="ARBA" id="ARBA00022723"/>
    </source>
</evidence>
<dbReference type="GO" id="GO:0004176">
    <property type="term" value="F:ATP-dependent peptidase activity"/>
    <property type="evidence" value="ECO:0007669"/>
    <property type="project" value="InterPro"/>
</dbReference>
<dbReference type="PANTHER" id="PTHR23076:SF97">
    <property type="entry name" value="ATP-DEPENDENT ZINC METALLOPROTEASE YME1L1"/>
    <property type="match status" value="1"/>
</dbReference>
<comment type="function">
    <text evidence="15">Acts as a processive, ATP-dependent zinc metallopeptidase for both cytoplasmic and membrane proteins. Plays a role in the quality control of integral membrane proteins.</text>
</comment>
<dbReference type="GO" id="GO:0005524">
    <property type="term" value="F:ATP binding"/>
    <property type="evidence" value="ECO:0007669"/>
    <property type="project" value="UniProtKB-UniRule"/>
</dbReference>
<evidence type="ECO:0000313" key="19">
    <source>
        <dbReference type="Proteomes" id="UP000231162"/>
    </source>
</evidence>
<dbReference type="InterPro" id="IPR003593">
    <property type="entry name" value="AAA+_ATPase"/>
</dbReference>
<feature type="domain" description="AAA+ ATPase" evidence="17">
    <location>
        <begin position="185"/>
        <end position="324"/>
    </location>
</feature>
<proteinExistence type="inferred from homology"/>
<comment type="subunit">
    <text evidence="15">Homohexamer.</text>
</comment>
<comment type="similarity">
    <text evidence="16">Belongs to the AAA ATPase family.</text>
</comment>
<feature type="transmembrane region" description="Helical" evidence="15">
    <location>
        <begin position="101"/>
        <end position="123"/>
    </location>
</feature>
<gene>
    <name evidence="15" type="primary">ftsH</name>
    <name evidence="18" type="ORF">COT79_02775</name>
</gene>
<dbReference type="CDD" id="cd19501">
    <property type="entry name" value="RecA-like_FtsH"/>
    <property type="match status" value="1"/>
</dbReference>
<dbReference type="Pfam" id="PF06480">
    <property type="entry name" value="FtsH_ext"/>
    <property type="match status" value="1"/>
</dbReference>
<dbReference type="Gene3D" id="1.10.8.60">
    <property type="match status" value="1"/>
</dbReference>
<comment type="caution">
    <text evidence="18">The sequence shown here is derived from an EMBL/GenBank/DDBJ whole genome shotgun (WGS) entry which is preliminary data.</text>
</comment>
<dbReference type="HAMAP" id="MF_01458">
    <property type="entry name" value="FtsH"/>
    <property type="match status" value="1"/>
</dbReference>
<dbReference type="InterPro" id="IPR003959">
    <property type="entry name" value="ATPase_AAA_core"/>
</dbReference>
<evidence type="ECO:0000256" key="5">
    <source>
        <dbReference type="ARBA" id="ARBA00022692"/>
    </source>
</evidence>
<protein>
    <recommendedName>
        <fullName evidence="15">ATP-dependent zinc metalloprotease FtsH</fullName>
        <ecNumber evidence="15">3.4.24.-</ecNumber>
    </recommendedName>
</protein>
<dbReference type="EC" id="3.4.24.-" evidence="15"/>
<evidence type="ECO:0000256" key="7">
    <source>
        <dbReference type="ARBA" id="ARBA00022741"/>
    </source>
</evidence>
<comment type="similarity">
    <text evidence="14 15">In the central section; belongs to the AAA ATPase family.</text>
</comment>
<dbReference type="GO" id="GO:0006508">
    <property type="term" value="P:proteolysis"/>
    <property type="evidence" value="ECO:0007669"/>
    <property type="project" value="UniProtKB-KW"/>
</dbReference>
<evidence type="ECO:0000256" key="8">
    <source>
        <dbReference type="ARBA" id="ARBA00022801"/>
    </source>
</evidence>
<keyword evidence="11 15" id="KW-1133">Transmembrane helix</keyword>
<dbReference type="Pfam" id="PF17862">
    <property type="entry name" value="AAA_lid_3"/>
    <property type="match status" value="1"/>
</dbReference>
<feature type="transmembrane region" description="Helical" evidence="15">
    <location>
        <begin position="7"/>
        <end position="25"/>
    </location>
</feature>
<keyword evidence="6 15" id="KW-0479">Metal-binding</keyword>
<dbReference type="InterPro" id="IPR011546">
    <property type="entry name" value="Pept_M41_FtsH_extracell"/>
</dbReference>
<keyword evidence="5 15" id="KW-0812">Transmembrane</keyword>
<dbReference type="InterPro" id="IPR003960">
    <property type="entry name" value="ATPase_AAA_CS"/>
</dbReference>
<evidence type="ECO:0000256" key="2">
    <source>
        <dbReference type="ARBA" id="ARBA00010044"/>
    </source>
</evidence>
<keyword evidence="7 15" id="KW-0547">Nucleotide-binding</keyword>
<dbReference type="GO" id="GO:0051301">
    <property type="term" value="P:cell division"/>
    <property type="evidence" value="ECO:0007669"/>
    <property type="project" value="UniProtKB-KW"/>
</dbReference>
<dbReference type="SMART" id="SM00382">
    <property type="entry name" value="AAA"/>
    <property type="match status" value="1"/>
</dbReference>
<feature type="binding site" evidence="15">
    <location>
        <begin position="193"/>
        <end position="200"/>
    </location>
    <ligand>
        <name>ATP</name>
        <dbReference type="ChEBI" id="CHEBI:30616"/>
    </ligand>
</feature>
<feature type="binding site" evidence="15">
    <location>
        <position position="419"/>
    </location>
    <ligand>
        <name>Zn(2+)</name>
        <dbReference type="ChEBI" id="CHEBI:29105"/>
        <note>catalytic</note>
    </ligand>
</feature>
<evidence type="ECO:0000313" key="18">
    <source>
        <dbReference type="EMBL" id="PIS06795.1"/>
    </source>
</evidence>
<dbReference type="AlphaFoldDB" id="A0A2M6R8C9"/>
<evidence type="ECO:0000256" key="12">
    <source>
        <dbReference type="ARBA" id="ARBA00023049"/>
    </source>
</evidence>
<dbReference type="SUPFAM" id="SSF140990">
    <property type="entry name" value="FtsH protease domain-like"/>
    <property type="match status" value="1"/>
</dbReference>
<dbReference type="GO" id="GO:0008270">
    <property type="term" value="F:zinc ion binding"/>
    <property type="evidence" value="ECO:0007669"/>
    <property type="project" value="UniProtKB-UniRule"/>
</dbReference>
<dbReference type="PROSITE" id="PS00674">
    <property type="entry name" value="AAA"/>
    <property type="match status" value="1"/>
</dbReference>
<keyword evidence="4 15" id="KW-0645">Protease</keyword>
<keyword evidence="18" id="KW-0132">Cell division</keyword>
<dbReference type="InterPro" id="IPR000642">
    <property type="entry name" value="Peptidase_M41"/>
</dbReference>
<keyword evidence="9 15" id="KW-0862">Zinc</keyword>
<dbReference type="GO" id="GO:0030163">
    <property type="term" value="P:protein catabolic process"/>
    <property type="evidence" value="ECO:0007669"/>
    <property type="project" value="UniProtKB-UniRule"/>
</dbReference>